<protein>
    <submittedName>
        <fullName evidence="2">Uncharacterized protein</fullName>
    </submittedName>
</protein>
<sequence length="80" mass="8496">MMQHTQHQCTKHTEAPSQLVVTRPYSPGQGTSAGVAASLTPATDAATRERRVAGRDASSGGPHDGRKRGRPARPPRRRGA</sequence>
<feature type="compositionally biased region" description="Basic residues" evidence="1">
    <location>
        <begin position="65"/>
        <end position="80"/>
    </location>
</feature>
<dbReference type="AlphaFoldDB" id="A0A0A8YCG1"/>
<evidence type="ECO:0000256" key="1">
    <source>
        <dbReference type="SAM" id="MobiDB-lite"/>
    </source>
</evidence>
<proteinExistence type="predicted"/>
<organism evidence="2">
    <name type="scientific">Arundo donax</name>
    <name type="common">Giant reed</name>
    <name type="synonym">Donax arundinaceus</name>
    <dbReference type="NCBI Taxonomy" id="35708"/>
    <lineage>
        <taxon>Eukaryota</taxon>
        <taxon>Viridiplantae</taxon>
        <taxon>Streptophyta</taxon>
        <taxon>Embryophyta</taxon>
        <taxon>Tracheophyta</taxon>
        <taxon>Spermatophyta</taxon>
        <taxon>Magnoliopsida</taxon>
        <taxon>Liliopsida</taxon>
        <taxon>Poales</taxon>
        <taxon>Poaceae</taxon>
        <taxon>PACMAD clade</taxon>
        <taxon>Arundinoideae</taxon>
        <taxon>Arundineae</taxon>
        <taxon>Arundo</taxon>
    </lineage>
</organism>
<reference evidence="2" key="1">
    <citation type="submission" date="2014-09" db="EMBL/GenBank/DDBJ databases">
        <authorList>
            <person name="Magalhaes I.L.F."/>
            <person name="Oliveira U."/>
            <person name="Santos F.R."/>
            <person name="Vidigal T.H.D.A."/>
            <person name="Brescovit A.D."/>
            <person name="Santos A.J."/>
        </authorList>
    </citation>
    <scope>NUCLEOTIDE SEQUENCE</scope>
    <source>
        <tissue evidence="2">Shoot tissue taken approximately 20 cm above the soil surface</tissue>
    </source>
</reference>
<reference evidence="2" key="2">
    <citation type="journal article" date="2015" name="Data Brief">
        <title>Shoot transcriptome of the giant reed, Arundo donax.</title>
        <authorList>
            <person name="Barrero R.A."/>
            <person name="Guerrero F.D."/>
            <person name="Moolhuijzen P."/>
            <person name="Goolsby J.A."/>
            <person name="Tidwell J."/>
            <person name="Bellgard S.E."/>
            <person name="Bellgard M.I."/>
        </authorList>
    </citation>
    <scope>NUCLEOTIDE SEQUENCE</scope>
    <source>
        <tissue evidence="2">Shoot tissue taken approximately 20 cm above the soil surface</tissue>
    </source>
</reference>
<name>A0A0A8YCG1_ARUDO</name>
<feature type="region of interest" description="Disordered" evidence="1">
    <location>
        <begin position="1"/>
        <end position="80"/>
    </location>
</feature>
<accession>A0A0A8YCG1</accession>
<evidence type="ECO:0000313" key="2">
    <source>
        <dbReference type="EMBL" id="JAD23165.1"/>
    </source>
</evidence>
<dbReference type="EMBL" id="GBRH01274730">
    <property type="protein sequence ID" value="JAD23165.1"/>
    <property type="molecule type" value="Transcribed_RNA"/>
</dbReference>